<accession>A0ABS3GYY7</accession>
<keyword evidence="1" id="KW-0812">Transmembrane</keyword>
<organism evidence="2 3">
    <name type="scientific">Candidatus Enterococcus ikei</name>
    <dbReference type="NCBI Taxonomy" id="2815326"/>
    <lineage>
        <taxon>Bacteria</taxon>
        <taxon>Bacillati</taxon>
        <taxon>Bacillota</taxon>
        <taxon>Bacilli</taxon>
        <taxon>Lactobacillales</taxon>
        <taxon>Enterococcaceae</taxon>
        <taxon>Enterococcus</taxon>
    </lineage>
</organism>
<evidence type="ECO:0000313" key="3">
    <source>
        <dbReference type="Proteomes" id="UP000664632"/>
    </source>
</evidence>
<dbReference type="EMBL" id="JAFLWD010000020">
    <property type="protein sequence ID" value="MBO0440475.1"/>
    <property type="molecule type" value="Genomic_DNA"/>
</dbReference>
<keyword evidence="3" id="KW-1185">Reference proteome</keyword>
<comment type="caution">
    <text evidence="2">The sequence shown here is derived from an EMBL/GenBank/DDBJ whole genome shotgun (WGS) entry which is preliminary data.</text>
</comment>
<dbReference type="Proteomes" id="UP000664632">
    <property type="component" value="Unassembled WGS sequence"/>
</dbReference>
<sequence>MKTVIFTKKHVVMFIVFFFLSLLLIVLGWYTGIAPKQEEIGKIKQEIVKTESEVTALHQSRKSLEGKQNLLDSTIVNELPRFSKGIQIQEYLTGLEQKVAKNRIILKQITAEDTLLFSSPSDQTKKVYSSKIVLEFSASGKKEFVDFIHTLENDQRFIKVTDFSYKSSSEEGSATTFDITLLFNMYYLNVKEESKE</sequence>
<evidence type="ECO:0008006" key="4">
    <source>
        <dbReference type="Google" id="ProtNLM"/>
    </source>
</evidence>
<evidence type="ECO:0000313" key="2">
    <source>
        <dbReference type="EMBL" id="MBO0440475.1"/>
    </source>
</evidence>
<dbReference type="InterPro" id="IPR014717">
    <property type="entry name" value="Transl_elong_EF1B/ribsomal_bS6"/>
</dbReference>
<keyword evidence="1" id="KW-1133">Transmembrane helix</keyword>
<dbReference type="Gene3D" id="3.30.70.60">
    <property type="match status" value="1"/>
</dbReference>
<keyword evidence="1" id="KW-0472">Membrane</keyword>
<proteinExistence type="predicted"/>
<reference evidence="2 3" key="1">
    <citation type="submission" date="2021-03" db="EMBL/GenBank/DDBJ databases">
        <title>Enterococcal diversity collection.</title>
        <authorList>
            <person name="Gilmore M.S."/>
            <person name="Schwartzman J."/>
            <person name="Van Tyne D."/>
            <person name="Martin M."/>
            <person name="Earl A.M."/>
            <person name="Manson A.L."/>
            <person name="Straub T."/>
            <person name="Salamzade R."/>
            <person name="Saavedra J."/>
            <person name="Lebreton F."/>
            <person name="Prichula J."/>
            <person name="Schaufler K."/>
            <person name="Gaca A."/>
            <person name="Sgardioli B."/>
            <person name="Wagenaar J."/>
            <person name="Strong T."/>
        </authorList>
    </citation>
    <scope>NUCLEOTIDE SEQUENCE [LARGE SCALE GENOMIC DNA]</scope>
    <source>
        <strain evidence="2 3">DIV0869a</strain>
    </source>
</reference>
<dbReference type="RefSeq" id="WP_207112532.1">
    <property type="nucleotide sequence ID" value="NZ_JAFLWD010000020.1"/>
</dbReference>
<feature type="transmembrane region" description="Helical" evidence="1">
    <location>
        <begin position="12"/>
        <end position="30"/>
    </location>
</feature>
<evidence type="ECO:0000256" key="1">
    <source>
        <dbReference type="SAM" id="Phobius"/>
    </source>
</evidence>
<protein>
    <recommendedName>
        <fullName evidence="4">Type IV pilus assembly protein PilO</fullName>
    </recommendedName>
</protein>
<gene>
    <name evidence="2" type="ORF">JZO69_08895</name>
</gene>
<name>A0ABS3GYY7_9ENTE</name>